<comment type="caution">
    <text evidence="1">The sequence shown here is derived from an EMBL/GenBank/DDBJ whole genome shotgun (WGS) entry which is preliminary data.</text>
</comment>
<organism evidence="1 2">
    <name type="scientific">Caerostris extrusa</name>
    <name type="common">Bark spider</name>
    <name type="synonym">Caerostris bankana</name>
    <dbReference type="NCBI Taxonomy" id="172846"/>
    <lineage>
        <taxon>Eukaryota</taxon>
        <taxon>Metazoa</taxon>
        <taxon>Ecdysozoa</taxon>
        <taxon>Arthropoda</taxon>
        <taxon>Chelicerata</taxon>
        <taxon>Arachnida</taxon>
        <taxon>Araneae</taxon>
        <taxon>Araneomorphae</taxon>
        <taxon>Entelegynae</taxon>
        <taxon>Araneoidea</taxon>
        <taxon>Araneidae</taxon>
        <taxon>Caerostris</taxon>
    </lineage>
</organism>
<gene>
    <name evidence="1" type="ORF">CEXT_29421</name>
</gene>
<dbReference type="EMBL" id="BPLR01018387">
    <property type="protein sequence ID" value="GIY99127.1"/>
    <property type="molecule type" value="Genomic_DNA"/>
</dbReference>
<proteinExistence type="predicted"/>
<protein>
    <submittedName>
        <fullName evidence="1">Uncharacterized protein</fullName>
    </submittedName>
</protein>
<name>A0AAV4XVH4_CAEEX</name>
<sequence length="125" mass="14060">MGKDSFLLLCPSSLAESRYSFDRVGCGGTNSFGELLSRRRWMVQADTIKTLHHTRKSVTEIFALGERGGHYLLSKEFITDGNLVSNGQLPRRLPSLMERTGEPEWDCLVPSKGHVLDIFKSCHFS</sequence>
<dbReference type="Proteomes" id="UP001054945">
    <property type="component" value="Unassembled WGS sequence"/>
</dbReference>
<evidence type="ECO:0000313" key="1">
    <source>
        <dbReference type="EMBL" id="GIY99127.1"/>
    </source>
</evidence>
<keyword evidence="2" id="KW-1185">Reference proteome</keyword>
<evidence type="ECO:0000313" key="2">
    <source>
        <dbReference type="Proteomes" id="UP001054945"/>
    </source>
</evidence>
<dbReference type="AlphaFoldDB" id="A0AAV4XVH4"/>
<reference evidence="1 2" key="1">
    <citation type="submission" date="2021-06" db="EMBL/GenBank/DDBJ databases">
        <title>Caerostris extrusa draft genome.</title>
        <authorList>
            <person name="Kono N."/>
            <person name="Arakawa K."/>
        </authorList>
    </citation>
    <scope>NUCLEOTIDE SEQUENCE [LARGE SCALE GENOMIC DNA]</scope>
</reference>
<accession>A0AAV4XVH4</accession>